<keyword evidence="2" id="KW-1185">Reference proteome</keyword>
<dbReference type="InterPro" id="IPR053134">
    <property type="entry name" value="RNA-dir_DNA_polymerase"/>
</dbReference>
<dbReference type="Gene3D" id="3.10.10.10">
    <property type="entry name" value="HIV Type 1 Reverse Transcriptase, subunit A, domain 1"/>
    <property type="match status" value="1"/>
</dbReference>
<dbReference type="InterPro" id="IPR043128">
    <property type="entry name" value="Rev_trsase/Diguanyl_cyclase"/>
</dbReference>
<dbReference type="SUPFAM" id="SSF56672">
    <property type="entry name" value="DNA/RNA polymerases"/>
    <property type="match status" value="1"/>
</dbReference>
<dbReference type="Proteomes" id="UP000299102">
    <property type="component" value="Unassembled WGS sequence"/>
</dbReference>
<protein>
    <recommendedName>
        <fullName evidence="3">Reverse transcriptase domain-containing protein</fullName>
    </recommendedName>
</protein>
<organism evidence="1 2">
    <name type="scientific">Eumeta variegata</name>
    <name type="common">Bagworm moth</name>
    <name type="synonym">Eumeta japonica</name>
    <dbReference type="NCBI Taxonomy" id="151549"/>
    <lineage>
        <taxon>Eukaryota</taxon>
        <taxon>Metazoa</taxon>
        <taxon>Ecdysozoa</taxon>
        <taxon>Arthropoda</taxon>
        <taxon>Hexapoda</taxon>
        <taxon>Insecta</taxon>
        <taxon>Pterygota</taxon>
        <taxon>Neoptera</taxon>
        <taxon>Endopterygota</taxon>
        <taxon>Lepidoptera</taxon>
        <taxon>Glossata</taxon>
        <taxon>Ditrysia</taxon>
        <taxon>Tineoidea</taxon>
        <taxon>Psychidae</taxon>
        <taxon>Oiketicinae</taxon>
        <taxon>Eumeta</taxon>
    </lineage>
</organism>
<comment type="caution">
    <text evidence="1">The sequence shown here is derived from an EMBL/GenBank/DDBJ whole genome shotgun (WGS) entry which is preliminary data.</text>
</comment>
<dbReference type="Gene3D" id="3.30.70.270">
    <property type="match status" value="1"/>
</dbReference>
<evidence type="ECO:0008006" key="3">
    <source>
        <dbReference type="Google" id="ProtNLM"/>
    </source>
</evidence>
<dbReference type="STRING" id="151549.A0A4C1YJG6"/>
<accession>A0A4C1YJG6</accession>
<reference evidence="1 2" key="1">
    <citation type="journal article" date="2019" name="Commun. Biol.">
        <title>The bagworm genome reveals a unique fibroin gene that provides high tensile strength.</title>
        <authorList>
            <person name="Kono N."/>
            <person name="Nakamura H."/>
            <person name="Ohtoshi R."/>
            <person name="Tomita M."/>
            <person name="Numata K."/>
            <person name="Arakawa K."/>
        </authorList>
    </citation>
    <scope>NUCLEOTIDE SEQUENCE [LARGE SCALE GENOMIC DNA]</scope>
</reference>
<dbReference type="PANTHER" id="PTHR24559">
    <property type="entry name" value="TRANSPOSON TY3-I GAG-POL POLYPROTEIN"/>
    <property type="match status" value="1"/>
</dbReference>
<evidence type="ECO:0000313" key="2">
    <source>
        <dbReference type="Proteomes" id="UP000299102"/>
    </source>
</evidence>
<dbReference type="AlphaFoldDB" id="A0A4C1YJG6"/>
<dbReference type="InterPro" id="IPR043502">
    <property type="entry name" value="DNA/RNA_pol_sf"/>
</dbReference>
<evidence type="ECO:0000313" key="1">
    <source>
        <dbReference type="EMBL" id="GBP74962.1"/>
    </source>
</evidence>
<dbReference type="PANTHER" id="PTHR24559:SF444">
    <property type="entry name" value="REVERSE TRANSCRIPTASE DOMAIN-CONTAINING PROTEIN"/>
    <property type="match status" value="1"/>
</dbReference>
<dbReference type="EMBL" id="BGZK01001230">
    <property type="protein sequence ID" value="GBP74962.1"/>
    <property type="molecule type" value="Genomic_DNA"/>
</dbReference>
<sequence>MVTAVHRHSEPQRNHHCVIGLLEGNKVVSNADGGWDNVERESGKGWSTKILTHWKKCQVAELGTIDQPAGGFTTFDMASGFHQIPIATNSVKETAFITPDGFFEYHTMPFGLCDAPSRGALNYAWNSYGVKTLTKRILLYVTNHYVYVLNSDEGAKRPCHNV</sequence>
<proteinExistence type="predicted"/>
<name>A0A4C1YJG6_EUMVA</name>
<gene>
    <name evidence="1" type="ORF">EVAR_60889_1</name>
</gene>
<dbReference type="GO" id="GO:0071897">
    <property type="term" value="P:DNA biosynthetic process"/>
    <property type="evidence" value="ECO:0007669"/>
    <property type="project" value="UniProtKB-ARBA"/>
</dbReference>